<feature type="compositionally biased region" description="Acidic residues" evidence="1">
    <location>
        <begin position="197"/>
        <end position="213"/>
    </location>
</feature>
<feature type="compositionally biased region" description="Low complexity" evidence="1">
    <location>
        <begin position="76"/>
        <end position="86"/>
    </location>
</feature>
<gene>
    <name evidence="2" type="ORF">AB675_8784</name>
</gene>
<dbReference type="OrthoDB" id="4157259at2759"/>
<name>A0A0N1HWM4_9EURO</name>
<keyword evidence="3" id="KW-1185">Reference proteome</keyword>
<dbReference type="EMBL" id="LFJN01000003">
    <property type="protein sequence ID" value="KPI44656.1"/>
    <property type="molecule type" value="Genomic_DNA"/>
</dbReference>
<comment type="caution">
    <text evidence="2">The sequence shown here is derived from an EMBL/GenBank/DDBJ whole genome shotgun (WGS) entry which is preliminary data.</text>
</comment>
<evidence type="ECO:0000313" key="2">
    <source>
        <dbReference type="EMBL" id="KPI44656.1"/>
    </source>
</evidence>
<dbReference type="AlphaFoldDB" id="A0A0N1HWM4"/>
<dbReference type="VEuPathDB" id="FungiDB:AB675_8784"/>
<evidence type="ECO:0000256" key="1">
    <source>
        <dbReference type="SAM" id="MobiDB-lite"/>
    </source>
</evidence>
<feature type="compositionally biased region" description="Low complexity" evidence="1">
    <location>
        <begin position="41"/>
        <end position="59"/>
    </location>
</feature>
<accession>A0A0N1HWM4</accession>
<evidence type="ECO:0000313" key="3">
    <source>
        <dbReference type="Proteomes" id="UP000038010"/>
    </source>
</evidence>
<dbReference type="GeneID" id="28741140"/>
<dbReference type="RefSeq" id="XP_018004619.1">
    <property type="nucleotide sequence ID" value="XM_018149260.1"/>
</dbReference>
<feature type="region of interest" description="Disordered" evidence="1">
    <location>
        <begin position="186"/>
        <end position="216"/>
    </location>
</feature>
<sequence>MSSEDSASHAISIPSQSRGLRAAAAARRSRYKARLERTDSSDAGPSSSVGSSQSSWDNDNGGTALTTKAQQKAPVRTPISPTTTSSHIHRQDNSKRITKQQRPVTPSSSPPSRMPSTLAHPHNSPLGPSMAASTSYKSINLSSGHHDDSEPPRLICYTKHSQGFTWNDELFLPGYLLSRYGGSSYNRRRRNRFGGSAEDDYDEDDDDDIMDSNDPERCPITEIFVTDEEAADMLP</sequence>
<organism evidence="2 3">
    <name type="scientific">Cyphellophora attinorum</name>
    <dbReference type="NCBI Taxonomy" id="1664694"/>
    <lineage>
        <taxon>Eukaryota</taxon>
        <taxon>Fungi</taxon>
        <taxon>Dikarya</taxon>
        <taxon>Ascomycota</taxon>
        <taxon>Pezizomycotina</taxon>
        <taxon>Eurotiomycetes</taxon>
        <taxon>Chaetothyriomycetidae</taxon>
        <taxon>Chaetothyriales</taxon>
        <taxon>Cyphellophoraceae</taxon>
        <taxon>Cyphellophora</taxon>
    </lineage>
</organism>
<dbReference type="Proteomes" id="UP000038010">
    <property type="component" value="Unassembled WGS sequence"/>
</dbReference>
<proteinExistence type="predicted"/>
<feature type="compositionally biased region" description="Polar residues" evidence="1">
    <location>
        <begin position="60"/>
        <end position="70"/>
    </location>
</feature>
<protein>
    <submittedName>
        <fullName evidence="2">Uncharacterized protein</fullName>
    </submittedName>
</protein>
<reference evidence="2 3" key="1">
    <citation type="submission" date="2015-06" db="EMBL/GenBank/DDBJ databases">
        <title>Draft genome of the ant-associated black yeast Phialophora attae CBS 131958.</title>
        <authorList>
            <person name="Moreno L.F."/>
            <person name="Stielow B.J."/>
            <person name="de Hoog S."/>
            <person name="Vicente V.A."/>
            <person name="Weiss V.A."/>
            <person name="de Vries M."/>
            <person name="Cruz L.M."/>
            <person name="Souza E.M."/>
        </authorList>
    </citation>
    <scope>NUCLEOTIDE SEQUENCE [LARGE SCALE GENOMIC DNA]</scope>
    <source>
        <strain evidence="2 3">CBS 131958</strain>
    </source>
</reference>
<feature type="region of interest" description="Disordered" evidence="1">
    <location>
        <begin position="1"/>
        <end position="133"/>
    </location>
</feature>